<reference evidence="8 9" key="1">
    <citation type="submission" date="2016-08" db="EMBL/GenBank/DDBJ databases">
        <authorList>
            <person name="Seilhamer J.J."/>
        </authorList>
    </citation>
    <scope>NUCLEOTIDE SEQUENCE [LARGE SCALE GENOMIC DNA]</scope>
    <source>
        <strain evidence="8 9">DX4</strain>
    </source>
</reference>
<feature type="domain" description="RagB/SusD" evidence="6">
    <location>
        <begin position="367"/>
        <end position="467"/>
    </location>
</feature>
<dbReference type="Gene3D" id="1.25.40.390">
    <property type="match status" value="1"/>
</dbReference>
<evidence type="ECO:0000256" key="3">
    <source>
        <dbReference type="ARBA" id="ARBA00022729"/>
    </source>
</evidence>
<keyword evidence="9" id="KW-1185">Reference proteome</keyword>
<evidence type="ECO:0000313" key="9">
    <source>
        <dbReference type="Proteomes" id="UP000094313"/>
    </source>
</evidence>
<evidence type="ECO:0000313" key="8">
    <source>
        <dbReference type="EMBL" id="AOM77746.1"/>
    </source>
</evidence>
<comment type="subcellular location">
    <subcellularLocation>
        <location evidence="1">Cell outer membrane</location>
    </subcellularLocation>
</comment>
<feature type="domain" description="SusD-like N-terminal" evidence="7">
    <location>
        <begin position="24"/>
        <end position="233"/>
    </location>
</feature>
<evidence type="ECO:0000256" key="5">
    <source>
        <dbReference type="ARBA" id="ARBA00023237"/>
    </source>
</evidence>
<dbReference type="SUPFAM" id="SSF48452">
    <property type="entry name" value="TPR-like"/>
    <property type="match status" value="1"/>
</dbReference>
<keyword evidence="5" id="KW-0998">Cell outer membrane</keyword>
<evidence type="ECO:0000259" key="6">
    <source>
        <dbReference type="Pfam" id="PF07980"/>
    </source>
</evidence>
<dbReference type="AlphaFoldDB" id="A0A1D7QGD1"/>
<dbReference type="InterPro" id="IPR012944">
    <property type="entry name" value="SusD_RagB_dom"/>
</dbReference>
<dbReference type="RefSeq" id="WP_069379434.1">
    <property type="nucleotide sequence ID" value="NZ_CP017141.1"/>
</dbReference>
<gene>
    <name evidence="8" type="ORF">BFS30_11530</name>
</gene>
<evidence type="ECO:0000259" key="7">
    <source>
        <dbReference type="Pfam" id="PF14322"/>
    </source>
</evidence>
<accession>A0A1D7QGD1</accession>
<evidence type="ECO:0000256" key="1">
    <source>
        <dbReference type="ARBA" id="ARBA00004442"/>
    </source>
</evidence>
<sequence>MKLNKYIYYIALSGVLLTAAGCKKYLEKTPDLRTKLNSKDKVAQLLVSAYPKADYLSFTENSSDNSEDKGPSTEYIDYGSNTLWEAAYFWRDFENGASTPGSSDGYWNACYLAIASANSALEYIDEHPNDVSLIPYRGEALVARAYAHFMLVTLYSKTYNIGGDNTSPGIPYVTKPETVVAGQYKRETVRETYDKIERDLTEGITMINNSVYKVPKYHFTSNAANAFAARFYLFKGDYNKVITYAGKVFTSAAQAKTMLRPWNTSYLALSSGEFRTAFTQSNQNSNLLLAEAGSAWARNFYGRYSLGQTVMATIDGPNISGGRFAHRNFNREPFYSLLKFKELFFESQIGSGFGDPYVMVPLFTSDELLMNRAEAYSSSNQFDLALADINTFLSTRILNYNPAAHEVTLAKIATYYGTPDAKAGLIKTILDLKKVEFISEGLRWFDLNRHKLTIRHLVLDANRGKTYIELKADDPRRLFQLPNPVVKAGLELNPR</sequence>
<dbReference type="Proteomes" id="UP000094313">
    <property type="component" value="Chromosome"/>
</dbReference>
<dbReference type="KEGG" id="psty:BFS30_11530"/>
<dbReference type="InterPro" id="IPR011990">
    <property type="entry name" value="TPR-like_helical_dom_sf"/>
</dbReference>
<organism evidence="8 9">
    <name type="scientific">Pedobacter steynii</name>
    <dbReference type="NCBI Taxonomy" id="430522"/>
    <lineage>
        <taxon>Bacteria</taxon>
        <taxon>Pseudomonadati</taxon>
        <taxon>Bacteroidota</taxon>
        <taxon>Sphingobacteriia</taxon>
        <taxon>Sphingobacteriales</taxon>
        <taxon>Sphingobacteriaceae</taxon>
        <taxon>Pedobacter</taxon>
    </lineage>
</organism>
<evidence type="ECO:0000256" key="2">
    <source>
        <dbReference type="ARBA" id="ARBA00006275"/>
    </source>
</evidence>
<evidence type="ECO:0000256" key="4">
    <source>
        <dbReference type="ARBA" id="ARBA00023136"/>
    </source>
</evidence>
<comment type="similarity">
    <text evidence="2">Belongs to the SusD family.</text>
</comment>
<dbReference type="EMBL" id="CP017141">
    <property type="protein sequence ID" value="AOM77746.1"/>
    <property type="molecule type" value="Genomic_DNA"/>
</dbReference>
<dbReference type="InterPro" id="IPR033985">
    <property type="entry name" value="SusD-like_N"/>
</dbReference>
<evidence type="ECO:0008006" key="10">
    <source>
        <dbReference type="Google" id="ProtNLM"/>
    </source>
</evidence>
<proteinExistence type="inferred from homology"/>
<dbReference type="GO" id="GO:0009279">
    <property type="term" value="C:cell outer membrane"/>
    <property type="evidence" value="ECO:0007669"/>
    <property type="project" value="UniProtKB-SubCell"/>
</dbReference>
<dbReference type="Pfam" id="PF14322">
    <property type="entry name" value="SusD-like_3"/>
    <property type="match status" value="1"/>
</dbReference>
<name>A0A1D7QGD1_9SPHI</name>
<dbReference type="PROSITE" id="PS51257">
    <property type="entry name" value="PROKAR_LIPOPROTEIN"/>
    <property type="match status" value="1"/>
</dbReference>
<keyword evidence="3" id="KW-0732">Signal</keyword>
<keyword evidence="4" id="KW-0472">Membrane</keyword>
<dbReference type="Pfam" id="PF07980">
    <property type="entry name" value="SusD_RagB"/>
    <property type="match status" value="1"/>
</dbReference>
<protein>
    <recommendedName>
        <fullName evidence="10">SusD family protein</fullName>
    </recommendedName>
</protein>